<dbReference type="InterPro" id="IPR020053">
    <property type="entry name" value="Ribosome-bd_factorA_CS"/>
</dbReference>
<dbReference type="STRING" id="937334.SAMN05444406_10181"/>
<evidence type="ECO:0000256" key="1">
    <source>
        <dbReference type="ARBA" id="ARBA00022517"/>
    </source>
</evidence>
<dbReference type="NCBIfam" id="TIGR00082">
    <property type="entry name" value="rbfA"/>
    <property type="match status" value="1"/>
</dbReference>
<protein>
    <recommendedName>
        <fullName evidence="2">Ribosome-binding factor A</fullName>
    </recommendedName>
</protein>
<reference evidence="3" key="1">
    <citation type="submission" date="2016-10" db="EMBL/GenBank/DDBJ databases">
        <authorList>
            <person name="de Groot N.N."/>
        </authorList>
    </citation>
    <scope>NUCLEOTIDE SEQUENCE [LARGE SCALE GENOMIC DNA]</scope>
    <source>
        <strain evidence="3">DSM 20678</strain>
    </source>
</reference>
<evidence type="ECO:0000313" key="3">
    <source>
        <dbReference type="EMBL" id="SFP60929.1"/>
    </source>
</evidence>
<comment type="similarity">
    <text evidence="2">Belongs to the RbfA family.</text>
</comment>
<keyword evidence="2" id="KW-0963">Cytoplasm</keyword>
<evidence type="ECO:0000256" key="2">
    <source>
        <dbReference type="HAMAP-Rule" id="MF_00003"/>
    </source>
</evidence>
<dbReference type="Gene3D" id="3.30.300.20">
    <property type="match status" value="1"/>
</dbReference>
<dbReference type="EMBL" id="FOXR01000001">
    <property type="protein sequence ID" value="SFP60929.1"/>
    <property type="molecule type" value="Genomic_DNA"/>
</dbReference>
<dbReference type="SUPFAM" id="SSF89919">
    <property type="entry name" value="Ribosome-binding factor A, RbfA"/>
    <property type="match status" value="1"/>
</dbReference>
<dbReference type="AlphaFoldDB" id="A0A1I5RQU9"/>
<organism evidence="3 4">
    <name type="scientific">Caldicoprobacter faecalis</name>
    <dbReference type="NCBI Taxonomy" id="937334"/>
    <lineage>
        <taxon>Bacteria</taxon>
        <taxon>Bacillati</taxon>
        <taxon>Bacillota</taxon>
        <taxon>Clostridia</taxon>
        <taxon>Caldicoprobacterales</taxon>
        <taxon>Caldicoprobacteraceae</taxon>
        <taxon>Caldicoprobacter</taxon>
    </lineage>
</organism>
<dbReference type="HAMAP" id="MF_00003">
    <property type="entry name" value="RbfA"/>
    <property type="match status" value="1"/>
</dbReference>
<comment type="subunit">
    <text evidence="2">Monomer. Binds 30S ribosomal subunits, but not 50S ribosomal subunits or 70S ribosomes.</text>
</comment>
<proteinExistence type="inferred from homology"/>
<sequence length="121" mass="14282">MSYQRAERIAEEIKRELSDILRSHVRDPRITEMVSVVKVEVSKDLRHAKIYVSVLGDKEEKQKTMEGLDRATGFIRKELGQRLGLRYVPEIRFILDESIEYSIHIAQKIEELKKKEQDENQ</sequence>
<dbReference type="PANTHER" id="PTHR33515">
    <property type="entry name" value="RIBOSOME-BINDING FACTOR A, CHLOROPLASTIC-RELATED"/>
    <property type="match status" value="1"/>
</dbReference>
<dbReference type="InterPro" id="IPR000238">
    <property type="entry name" value="RbfA"/>
</dbReference>
<dbReference type="InterPro" id="IPR015946">
    <property type="entry name" value="KH_dom-like_a/b"/>
</dbReference>
<comment type="function">
    <text evidence="2">One of several proteins that assist in the late maturation steps of the functional core of the 30S ribosomal subunit. Associates with free 30S ribosomal subunits (but not with 30S subunits that are part of 70S ribosomes or polysomes). Required for efficient processing of 16S rRNA. May interact with the 5'-terminal helix region of 16S rRNA.</text>
</comment>
<dbReference type="GO" id="GO:0030490">
    <property type="term" value="P:maturation of SSU-rRNA"/>
    <property type="evidence" value="ECO:0007669"/>
    <property type="project" value="UniProtKB-UniRule"/>
</dbReference>
<dbReference type="PROSITE" id="PS01319">
    <property type="entry name" value="RBFA"/>
    <property type="match status" value="1"/>
</dbReference>
<dbReference type="Proteomes" id="UP000198577">
    <property type="component" value="Unassembled WGS sequence"/>
</dbReference>
<dbReference type="GO" id="GO:0005829">
    <property type="term" value="C:cytosol"/>
    <property type="evidence" value="ECO:0007669"/>
    <property type="project" value="TreeGrafter"/>
</dbReference>
<dbReference type="RefSeq" id="WP_025746634.1">
    <property type="nucleotide sequence ID" value="NZ_FOXR01000001.1"/>
</dbReference>
<keyword evidence="1 2" id="KW-0690">Ribosome biogenesis</keyword>
<gene>
    <name evidence="2" type="primary">rbfA</name>
    <name evidence="3" type="ORF">SAMN05444406_10181</name>
</gene>
<evidence type="ECO:0000313" key="4">
    <source>
        <dbReference type="Proteomes" id="UP000198577"/>
    </source>
</evidence>
<name>A0A1I5RQU9_9FIRM</name>
<comment type="subcellular location">
    <subcellularLocation>
        <location evidence="2">Cytoplasm</location>
    </subcellularLocation>
</comment>
<accession>A0A1I5RQU9</accession>
<dbReference type="OrthoDB" id="307788at2"/>
<dbReference type="GO" id="GO:0043024">
    <property type="term" value="F:ribosomal small subunit binding"/>
    <property type="evidence" value="ECO:0007669"/>
    <property type="project" value="TreeGrafter"/>
</dbReference>
<keyword evidence="4" id="KW-1185">Reference proteome</keyword>
<dbReference type="Pfam" id="PF02033">
    <property type="entry name" value="RBFA"/>
    <property type="match status" value="1"/>
</dbReference>
<dbReference type="PANTHER" id="PTHR33515:SF1">
    <property type="entry name" value="RIBOSOME-BINDING FACTOR A, CHLOROPLASTIC-RELATED"/>
    <property type="match status" value="1"/>
</dbReference>
<dbReference type="InterPro" id="IPR023799">
    <property type="entry name" value="RbfA_dom_sf"/>
</dbReference>